<dbReference type="Gene3D" id="3.40.50.1000">
    <property type="entry name" value="HAD superfamily/HAD-like"/>
    <property type="match status" value="1"/>
</dbReference>
<feature type="transmembrane region" description="Helical" evidence="10">
    <location>
        <begin position="756"/>
        <end position="778"/>
    </location>
</feature>
<dbReference type="InterPro" id="IPR008250">
    <property type="entry name" value="ATPase_P-typ_transduc_dom_A_sf"/>
</dbReference>
<comment type="caution">
    <text evidence="12">The sequence shown here is derived from an EMBL/GenBank/DDBJ whole genome shotgun (WGS) entry which is preliminary data.</text>
</comment>
<organism evidence="12 13">
    <name type="scientific">Ponticaulis profundi</name>
    <dbReference type="NCBI Taxonomy" id="2665222"/>
    <lineage>
        <taxon>Bacteria</taxon>
        <taxon>Pseudomonadati</taxon>
        <taxon>Pseudomonadota</taxon>
        <taxon>Alphaproteobacteria</taxon>
        <taxon>Hyphomonadales</taxon>
        <taxon>Hyphomonadaceae</taxon>
        <taxon>Ponticaulis</taxon>
    </lineage>
</organism>
<dbReference type="InterPro" id="IPR044492">
    <property type="entry name" value="P_typ_ATPase_HD_dom"/>
</dbReference>
<keyword evidence="4 10" id="KW-0479">Metal-binding</keyword>
<keyword evidence="6 10" id="KW-0067">ATP-binding</keyword>
<keyword evidence="8 10" id="KW-1133">Transmembrane helix</keyword>
<dbReference type="SFLD" id="SFLDG00002">
    <property type="entry name" value="C1.7:_P-type_atpase_like"/>
    <property type="match status" value="1"/>
</dbReference>
<comment type="subcellular location">
    <subcellularLocation>
        <location evidence="10">Cell membrane</location>
    </subcellularLocation>
    <subcellularLocation>
        <location evidence="1">Endomembrane system</location>
        <topology evidence="1">Multi-pass membrane protein</topology>
    </subcellularLocation>
</comment>
<dbReference type="Gene3D" id="2.70.150.10">
    <property type="entry name" value="Calcium-transporting ATPase, cytoplasmic transduction domain A"/>
    <property type="match status" value="1"/>
</dbReference>
<evidence type="ECO:0000256" key="9">
    <source>
        <dbReference type="ARBA" id="ARBA00023136"/>
    </source>
</evidence>
<name>A0ABW1S845_9PROT</name>
<feature type="transmembrane region" description="Helical" evidence="10">
    <location>
        <begin position="195"/>
        <end position="214"/>
    </location>
</feature>
<keyword evidence="9 10" id="KW-0472">Membrane</keyword>
<proteinExistence type="inferred from homology"/>
<dbReference type="Pfam" id="PF04945">
    <property type="entry name" value="YHS"/>
    <property type="match status" value="1"/>
</dbReference>
<dbReference type="SUPFAM" id="SSF81665">
    <property type="entry name" value="Calcium ATPase, transmembrane domain M"/>
    <property type="match status" value="1"/>
</dbReference>
<comment type="similarity">
    <text evidence="2 10">Belongs to the cation transport ATPase (P-type) (TC 3.A.3) family. Type IB subfamily.</text>
</comment>
<dbReference type="InterPro" id="IPR001757">
    <property type="entry name" value="P_typ_ATPase"/>
</dbReference>
<evidence type="ECO:0000256" key="3">
    <source>
        <dbReference type="ARBA" id="ARBA00022692"/>
    </source>
</evidence>
<evidence type="ECO:0000256" key="7">
    <source>
        <dbReference type="ARBA" id="ARBA00022967"/>
    </source>
</evidence>
<evidence type="ECO:0000259" key="11">
    <source>
        <dbReference type="SMART" id="SM00746"/>
    </source>
</evidence>
<dbReference type="InterPro" id="IPR018303">
    <property type="entry name" value="ATPase_P-typ_P_site"/>
</dbReference>
<feature type="domain" description="TRASH" evidence="11">
    <location>
        <begin position="28"/>
        <end position="67"/>
    </location>
</feature>
<dbReference type="PRINTS" id="PR00943">
    <property type="entry name" value="CUATPASE"/>
</dbReference>
<dbReference type="Pfam" id="PF00702">
    <property type="entry name" value="Hydrolase"/>
    <property type="match status" value="1"/>
</dbReference>
<gene>
    <name evidence="12" type="ORF">ACFQDM_06545</name>
</gene>
<evidence type="ECO:0000256" key="4">
    <source>
        <dbReference type="ARBA" id="ARBA00022723"/>
    </source>
</evidence>
<evidence type="ECO:0000256" key="6">
    <source>
        <dbReference type="ARBA" id="ARBA00022840"/>
    </source>
</evidence>
<dbReference type="SMART" id="SM00746">
    <property type="entry name" value="TRASH"/>
    <property type="match status" value="1"/>
</dbReference>
<keyword evidence="13" id="KW-1185">Reference proteome</keyword>
<dbReference type="PRINTS" id="PR00119">
    <property type="entry name" value="CATATPASE"/>
</dbReference>
<keyword evidence="3 10" id="KW-0812">Transmembrane</keyword>
<dbReference type="Pfam" id="PF00122">
    <property type="entry name" value="E1-E2_ATPase"/>
    <property type="match status" value="1"/>
</dbReference>
<dbReference type="InterPro" id="IPR059000">
    <property type="entry name" value="ATPase_P-type_domA"/>
</dbReference>
<dbReference type="InterPro" id="IPR023214">
    <property type="entry name" value="HAD_sf"/>
</dbReference>
<dbReference type="RefSeq" id="WP_377377043.1">
    <property type="nucleotide sequence ID" value="NZ_JBHSSW010000005.1"/>
</dbReference>
<keyword evidence="5 10" id="KW-0547">Nucleotide-binding</keyword>
<dbReference type="InterPro" id="IPR007029">
    <property type="entry name" value="YHS_dom"/>
</dbReference>
<dbReference type="Proteomes" id="UP001596303">
    <property type="component" value="Unassembled WGS sequence"/>
</dbReference>
<feature type="transmembrane region" description="Helical" evidence="10">
    <location>
        <begin position="234"/>
        <end position="252"/>
    </location>
</feature>
<dbReference type="EMBL" id="JBHSSW010000005">
    <property type="protein sequence ID" value="MFC6197730.1"/>
    <property type="molecule type" value="Genomic_DNA"/>
</dbReference>
<reference evidence="13" key="1">
    <citation type="journal article" date="2019" name="Int. J. Syst. Evol. Microbiol.">
        <title>The Global Catalogue of Microorganisms (GCM) 10K type strain sequencing project: providing services to taxonomists for standard genome sequencing and annotation.</title>
        <authorList>
            <consortium name="The Broad Institute Genomics Platform"/>
            <consortium name="The Broad Institute Genome Sequencing Center for Infectious Disease"/>
            <person name="Wu L."/>
            <person name="Ma J."/>
        </authorList>
    </citation>
    <scope>NUCLEOTIDE SEQUENCE [LARGE SCALE GENOMIC DNA]</scope>
    <source>
        <strain evidence="13">CGMCC-1.15741</strain>
    </source>
</reference>
<feature type="transmembrane region" description="Helical" evidence="10">
    <location>
        <begin position="164"/>
        <end position="183"/>
    </location>
</feature>
<dbReference type="InterPro" id="IPR023298">
    <property type="entry name" value="ATPase_P-typ_TM_dom_sf"/>
</dbReference>
<dbReference type="SFLD" id="SFLDS00003">
    <property type="entry name" value="Haloacid_Dehalogenase"/>
    <property type="match status" value="1"/>
</dbReference>
<evidence type="ECO:0000256" key="5">
    <source>
        <dbReference type="ARBA" id="ARBA00022741"/>
    </source>
</evidence>
<dbReference type="NCBIfam" id="TIGR01511">
    <property type="entry name" value="ATPase-IB1_Cu"/>
    <property type="match status" value="1"/>
</dbReference>
<feature type="transmembrane region" description="Helical" evidence="10">
    <location>
        <begin position="415"/>
        <end position="438"/>
    </location>
</feature>
<dbReference type="InterPro" id="IPR012348">
    <property type="entry name" value="RNR-like"/>
</dbReference>
<dbReference type="Gene3D" id="1.10.620.20">
    <property type="entry name" value="Ribonucleotide Reductase, subunit A"/>
    <property type="match status" value="1"/>
</dbReference>
<dbReference type="Gene3D" id="3.40.1110.10">
    <property type="entry name" value="Calcium-transporting ATPase, cytoplasmic domain N"/>
    <property type="match status" value="1"/>
</dbReference>
<evidence type="ECO:0000313" key="13">
    <source>
        <dbReference type="Proteomes" id="UP001596303"/>
    </source>
</evidence>
<dbReference type="SUPFAM" id="SSF81653">
    <property type="entry name" value="Calcium ATPase, transduction domain A"/>
    <property type="match status" value="1"/>
</dbReference>
<dbReference type="InterPro" id="IPR011017">
    <property type="entry name" value="TRASH_dom"/>
</dbReference>
<dbReference type="CDD" id="cd02094">
    <property type="entry name" value="P-type_ATPase_Cu-like"/>
    <property type="match status" value="1"/>
</dbReference>
<dbReference type="SUPFAM" id="SSF56784">
    <property type="entry name" value="HAD-like"/>
    <property type="match status" value="1"/>
</dbReference>
<dbReference type="Pfam" id="PF19335">
    <property type="entry name" value="HMBD"/>
    <property type="match status" value="1"/>
</dbReference>
<dbReference type="SFLD" id="SFLDF00027">
    <property type="entry name" value="p-type_atpase"/>
    <property type="match status" value="1"/>
</dbReference>
<dbReference type="InterPro" id="IPR023299">
    <property type="entry name" value="ATPase_P-typ_cyto_dom_N"/>
</dbReference>
<dbReference type="InterPro" id="IPR045800">
    <property type="entry name" value="HMBD"/>
</dbReference>
<keyword evidence="10" id="KW-1003">Cell membrane</keyword>
<keyword evidence="7" id="KW-1278">Translocase</keyword>
<accession>A0ABW1S845</accession>
<feature type="transmembrane region" description="Helical" evidence="10">
    <location>
        <begin position="390"/>
        <end position="409"/>
    </location>
</feature>
<feature type="transmembrane region" description="Helical" evidence="10">
    <location>
        <begin position="731"/>
        <end position="750"/>
    </location>
</feature>
<protein>
    <submittedName>
        <fullName evidence="12">Heavy metal translocating P-type ATPase</fullName>
    </submittedName>
</protein>
<evidence type="ECO:0000256" key="2">
    <source>
        <dbReference type="ARBA" id="ARBA00006024"/>
    </source>
</evidence>
<evidence type="ECO:0000256" key="1">
    <source>
        <dbReference type="ARBA" id="ARBA00004127"/>
    </source>
</evidence>
<dbReference type="InterPro" id="IPR027256">
    <property type="entry name" value="P-typ_ATPase_IB"/>
</dbReference>
<dbReference type="PROSITE" id="PS00154">
    <property type="entry name" value="ATPASE_E1_E2"/>
    <property type="match status" value="1"/>
</dbReference>
<evidence type="ECO:0000256" key="8">
    <source>
        <dbReference type="ARBA" id="ARBA00022989"/>
    </source>
</evidence>
<dbReference type="NCBIfam" id="TIGR01525">
    <property type="entry name" value="ATPase-IB_hvy"/>
    <property type="match status" value="1"/>
</dbReference>
<evidence type="ECO:0000313" key="12">
    <source>
        <dbReference type="EMBL" id="MFC6197730.1"/>
    </source>
</evidence>
<dbReference type="InterPro" id="IPR036412">
    <property type="entry name" value="HAD-like_sf"/>
</dbReference>
<dbReference type="NCBIfam" id="TIGR01494">
    <property type="entry name" value="ATPase_P-type"/>
    <property type="match status" value="1"/>
</dbReference>
<sequence>MTSHNHPHSDAHCGHDHGVEMSKNSATDPVCGMSVNTEREGVHARDYRGERFYFCSESCQTSFDADPWYYASGRKDKAPETASAGAHWTCPMHPEIIREEPGSCPICGMALEPMVPGEEENEELADFTRRLWVSAIAVPPIMLLSMGGMVGLPVRDWIGHQTAIWLEFLIATPVVLWAALPFFKRGWDSVRNRSPNMWTLISLGVGAAYIYSVIGSFLPEIFPEAYRSLHGVGVYFESAVVIIALVFVGQVLELRARERTGDAIRSLMDLSPKTARRILPDGEEYDAPLENILAGDVLRVRPGESVPVDGEVIEGSSSIDESMITGEPVPVEKSKGDKVTGGTINRNGTLSVRTTAVGSETVLSQIVTMVAGARMSKAPIQGIADRVAEIFVPAVLGVALLAFALWAFLGPEPAYVHAMVAAVSVLIIACPCALGLATPISVTTSAGRGAQAGVLIRNAEALERMASVDTLIVDKTGTLTEGRPRLTEVLAADGLDRDRVLSAAAALEMGSEHPLAEAILDGAREKGIQSDKVSDFEAITGKGVTGKLAGVEISLGNSALMRDLGVDISALADQVDDLRESGNTVMLLGMGGKLAGCVAVTDPVKATTEIAIRTLHEQGLKIIMATGDNRKTAKAVAEKLGIDQVEADCLPEDKKALIEKLRADGKRVAMAGDGVNDAPALAAADVGIAMGTGADVAVESAGMTLLGGDLEGIVRARKVAKATVRNIRQNLFFAFVYNAAGIPIAAGLLYPITGLLLSPMIAAGAMSLSSVSVIANALRLRGVKL</sequence>
<feature type="transmembrane region" description="Helical" evidence="10">
    <location>
        <begin position="131"/>
        <end position="152"/>
    </location>
</feature>
<evidence type="ECO:0000256" key="10">
    <source>
        <dbReference type="RuleBase" id="RU362081"/>
    </source>
</evidence>
<dbReference type="PANTHER" id="PTHR43520">
    <property type="entry name" value="ATP7, ISOFORM B"/>
    <property type="match status" value="1"/>
</dbReference>
<dbReference type="PANTHER" id="PTHR43520:SF8">
    <property type="entry name" value="P-TYPE CU(+) TRANSPORTER"/>
    <property type="match status" value="1"/>
</dbReference>